<proteinExistence type="predicted"/>
<feature type="compositionally biased region" description="Polar residues" evidence="1">
    <location>
        <begin position="16"/>
        <end position="33"/>
    </location>
</feature>
<dbReference type="Proteomes" id="UP001291623">
    <property type="component" value="Unassembled WGS sequence"/>
</dbReference>
<reference evidence="2" key="1">
    <citation type="submission" date="2023-12" db="EMBL/GenBank/DDBJ databases">
        <title>Genome assembly of Anisodus tanguticus.</title>
        <authorList>
            <person name="Wang Y.-J."/>
        </authorList>
    </citation>
    <scope>NUCLEOTIDE SEQUENCE</scope>
    <source>
        <strain evidence="2">KB-2021</strain>
        <tissue evidence="2">Leaf</tissue>
    </source>
</reference>
<comment type="caution">
    <text evidence="2">The sequence shown here is derived from an EMBL/GenBank/DDBJ whole genome shotgun (WGS) entry which is preliminary data.</text>
</comment>
<feature type="region of interest" description="Disordered" evidence="1">
    <location>
        <begin position="12"/>
        <end position="36"/>
    </location>
</feature>
<accession>A0AAE1SF68</accession>
<feature type="compositionally biased region" description="Basic and acidic residues" evidence="1">
    <location>
        <begin position="140"/>
        <end position="200"/>
    </location>
</feature>
<evidence type="ECO:0000313" key="3">
    <source>
        <dbReference type="Proteomes" id="UP001291623"/>
    </source>
</evidence>
<feature type="region of interest" description="Disordered" evidence="1">
    <location>
        <begin position="140"/>
        <end position="336"/>
    </location>
</feature>
<dbReference type="EMBL" id="JAVYJV010000006">
    <property type="protein sequence ID" value="KAK4368357.1"/>
    <property type="molecule type" value="Genomic_DNA"/>
</dbReference>
<feature type="compositionally biased region" description="Basic and acidic residues" evidence="1">
    <location>
        <begin position="260"/>
        <end position="269"/>
    </location>
</feature>
<organism evidence="2 3">
    <name type="scientific">Anisodus tanguticus</name>
    <dbReference type="NCBI Taxonomy" id="243964"/>
    <lineage>
        <taxon>Eukaryota</taxon>
        <taxon>Viridiplantae</taxon>
        <taxon>Streptophyta</taxon>
        <taxon>Embryophyta</taxon>
        <taxon>Tracheophyta</taxon>
        <taxon>Spermatophyta</taxon>
        <taxon>Magnoliopsida</taxon>
        <taxon>eudicotyledons</taxon>
        <taxon>Gunneridae</taxon>
        <taxon>Pentapetalae</taxon>
        <taxon>asterids</taxon>
        <taxon>lamiids</taxon>
        <taxon>Solanales</taxon>
        <taxon>Solanaceae</taxon>
        <taxon>Solanoideae</taxon>
        <taxon>Hyoscyameae</taxon>
        <taxon>Anisodus</taxon>
    </lineage>
</organism>
<name>A0AAE1SF68_9SOLA</name>
<dbReference type="AlphaFoldDB" id="A0AAE1SF68"/>
<feature type="compositionally biased region" description="Polar residues" evidence="1">
    <location>
        <begin position="220"/>
        <end position="230"/>
    </location>
</feature>
<protein>
    <submittedName>
        <fullName evidence="2">Uncharacterized protein</fullName>
    </submittedName>
</protein>
<evidence type="ECO:0000256" key="1">
    <source>
        <dbReference type="SAM" id="MobiDB-lite"/>
    </source>
</evidence>
<gene>
    <name evidence="2" type="ORF">RND71_012149</name>
</gene>
<keyword evidence="3" id="KW-1185">Reference proteome</keyword>
<dbReference type="PANTHER" id="PTHR33871:SF15">
    <property type="match status" value="1"/>
</dbReference>
<sequence length="359" mass="39649">MGCFCFLKSTKKTPPKANTCNSHTKLQSTTTHRSPPLTLPFLDEEKEDVKEILSETPIINNSPIIHSTDENNNIPKKFSAETKQCHNMHDSVFKIAKIFNPINELSHEDIYKKINRSTLVGSDPKATIKELSRSIRVGSDPKETVKELSRSIRVGSETKETAKDRVGSDPKEGSKEFSRSIRVGSDPKEMIKDVGTELRQKSPAKQPNTSPARRPEQIRGSGQTRNTSPARSVDHLFGSGQNRNISPGRVGSGRNTGGLSRKDNGESSCRRSPVLCGDLVNGGTRNSINRCPSVRKSGKSPGRVRSELGDRHRSPVDAGNGSRSNRENRVNNNSKRHLRSGINESIENPLVSMECFIFI</sequence>
<evidence type="ECO:0000313" key="2">
    <source>
        <dbReference type="EMBL" id="KAK4368357.1"/>
    </source>
</evidence>
<feature type="compositionally biased region" description="Basic and acidic residues" evidence="1">
    <location>
        <begin position="304"/>
        <end position="315"/>
    </location>
</feature>
<dbReference type="PANTHER" id="PTHR33871">
    <property type="entry name" value="OS05G0503100 PROTEIN-RELATED"/>
    <property type="match status" value="1"/>
</dbReference>